<dbReference type="OrthoDB" id="7788754at2759"/>
<dbReference type="Proteomes" id="UP000466442">
    <property type="component" value="Unassembled WGS sequence"/>
</dbReference>
<dbReference type="SUPFAM" id="SSF48340">
    <property type="entry name" value="Interferon-induced guanylate-binding protein 1 (GBP1), C-terminal domain"/>
    <property type="match status" value="1"/>
</dbReference>
<evidence type="ECO:0000256" key="3">
    <source>
        <dbReference type="ARBA" id="ARBA00023134"/>
    </source>
</evidence>
<evidence type="ECO:0000256" key="4">
    <source>
        <dbReference type="PROSITE-ProRule" id="PRU01052"/>
    </source>
</evidence>
<accession>A0A6A4J919</accession>
<organism evidence="5 6">
    <name type="scientific">Apolygus lucorum</name>
    <name type="common">Small green plant bug</name>
    <name type="synonym">Lygocoris lucorum</name>
    <dbReference type="NCBI Taxonomy" id="248454"/>
    <lineage>
        <taxon>Eukaryota</taxon>
        <taxon>Metazoa</taxon>
        <taxon>Ecdysozoa</taxon>
        <taxon>Arthropoda</taxon>
        <taxon>Hexapoda</taxon>
        <taxon>Insecta</taxon>
        <taxon>Pterygota</taxon>
        <taxon>Neoptera</taxon>
        <taxon>Paraneoptera</taxon>
        <taxon>Hemiptera</taxon>
        <taxon>Heteroptera</taxon>
        <taxon>Panheteroptera</taxon>
        <taxon>Cimicomorpha</taxon>
        <taxon>Miridae</taxon>
        <taxon>Mirini</taxon>
        <taxon>Apolygus</taxon>
    </lineage>
</organism>
<dbReference type="Gene3D" id="1.20.58.420">
    <property type="entry name" value="AHSP"/>
    <property type="match status" value="1"/>
</dbReference>
<dbReference type="PROSITE" id="PS51715">
    <property type="entry name" value="G_GB1_RHD3"/>
    <property type="match status" value="1"/>
</dbReference>
<evidence type="ECO:0000313" key="5">
    <source>
        <dbReference type="EMBL" id="KAF6203771.1"/>
    </source>
</evidence>
<keyword evidence="2" id="KW-0378">Hydrolase</keyword>
<dbReference type="GO" id="GO:0005525">
    <property type="term" value="F:GTP binding"/>
    <property type="evidence" value="ECO:0007669"/>
    <property type="project" value="UniProtKB-KW"/>
</dbReference>
<sequence length="506" mass="57501">MGGSWDAVGQELPITLINVTNSPDNSAKKRFALNENVEKVLSANDVCDLKVAIVSVAGIMRAGKSFLISFLLRYATYMYYKLEDRPEKPREELWMGSEMGALNGGFQWRHAVRRQTNGILMWPVIFKCKLQNGESIGLIFLDTQGTHDGETTSSIWSSVFALSTLISSLQMYNVMRAIGEEQLQNLELYGGYGKLIAQFSAGETPYQSLMFIVRDFKNGMEYPFGIGGGEAYLQDQVINSSSFPKQSQEVRKHIMGFFENLSCCVLPDPGPKVMEEKSFDGKMRDIDLRFREVIQKFVPTILTPENLVLKKINGNFVTTREMFNYMRVWVDCLNDASLPRPKSLFTSTSMNDHNRVMNAALDMYSLHLEALVCSKNCFMKNDQLKAIHNLAFEDALKYFFASTMLGKGGEATEIFHKILEDSMNEKFFEYQALNNARIEILEKAVRTPINVFVCIGICTVLEYLEFKNAAWLKLVSYAALLQWLKTTLVGGIMILKDRNFWKRSDD</sequence>
<proteinExistence type="inferred from homology"/>
<comment type="caution">
    <text evidence="5">The sequence shown here is derived from an EMBL/GenBank/DDBJ whole genome shotgun (WGS) entry which is preliminary data.</text>
</comment>
<dbReference type="PANTHER" id="PTHR10751">
    <property type="entry name" value="GUANYLATE BINDING PROTEIN"/>
    <property type="match status" value="1"/>
</dbReference>
<evidence type="ECO:0000256" key="2">
    <source>
        <dbReference type="ARBA" id="ARBA00022801"/>
    </source>
</evidence>
<dbReference type="Pfam" id="PF02263">
    <property type="entry name" value="GBP"/>
    <property type="match status" value="1"/>
</dbReference>
<dbReference type="EMBL" id="WIXP02000010">
    <property type="protein sequence ID" value="KAF6203771.1"/>
    <property type="molecule type" value="Genomic_DNA"/>
</dbReference>
<protein>
    <submittedName>
        <fullName evidence="5">Uncharacterized protein</fullName>
    </submittedName>
</protein>
<dbReference type="SUPFAM" id="SSF52540">
    <property type="entry name" value="P-loop containing nucleoside triphosphate hydrolases"/>
    <property type="match status" value="1"/>
</dbReference>
<dbReference type="GO" id="GO:0003924">
    <property type="term" value="F:GTPase activity"/>
    <property type="evidence" value="ECO:0007669"/>
    <property type="project" value="InterPro"/>
</dbReference>
<dbReference type="InterPro" id="IPR030386">
    <property type="entry name" value="G_GB1_RHD3_dom"/>
</dbReference>
<keyword evidence="1" id="KW-0547">Nucleotide-binding</keyword>
<name>A0A6A4J919_APOLU</name>
<dbReference type="InterPro" id="IPR027417">
    <property type="entry name" value="P-loop_NTPase"/>
</dbReference>
<dbReference type="InterPro" id="IPR015894">
    <property type="entry name" value="Guanylate-bd_N"/>
</dbReference>
<reference evidence="5" key="1">
    <citation type="journal article" date="2021" name="Mol. Ecol. Resour.">
        <title>Apolygus lucorum genome provides insights into omnivorousness and mesophyll feeding.</title>
        <authorList>
            <person name="Liu Y."/>
            <person name="Liu H."/>
            <person name="Wang H."/>
            <person name="Huang T."/>
            <person name="Liu B."/>
            <person name="Yang B."/>
            <person name="Yin L."/>
            <person name="Li B."/>
            <person name="Zhang Y."/>
            <person name="Zhang S."/>
            <person name="Jiang F."/>
            <person name="Zhang X."/>
            <person name="Ren Y."/>
            <person name="Wang B."/>
            <person name="Wang S."/>
            <person name="Lu Y."/>
            <person name="Wu K."/>
            <person name="Fan W."/>
            <person name="Wang G."/>
        </authorList>
    </citation>
    <scope>NUCLEOTIDE SEQUENCE</scope>
    <source>
        <strain evidence="5">12Hb</strain>
    </source>
</reference>
<comment type="similarity">
    <text evidence="4">Belongs to the TRAFAC class dynamin-like GTPase superfamily. GB1/RHD3 GTPase family.</text>
</comment>
<keyword evidence="6" id="KW-1185">Reference proteome</keyword>
<dbReference type="InterPro" id="IPR036543">
    <property type="entry name" value="Guanylate-bd_C_sf"/>
</dbReference>
<dbReference type="Gene3D" id="3.40.50.300">
    <property type="entry name" value="P-loop containing nucleotide triphosphate hydrolases"/>
    <property type="match status" value="1"/>
</dbReference>
<dbReference type="AlphaFoldDB" id="A0A6A4J919"/>
<evidence type="ECO:0000313" key="6">
    <source>
        <dbReference type="Proteomes" id="UP000466442"/>
    </source>
</evidence>
<gene>
    <name evidence="5" type="ORF">GE061_002106</name>
</gene>
<evidence type="ECO:0000256" key="1">
    <source>
        <dbReference type="ARBA" id="ARBA00022741"/>
    </source>
</evidence>
<keyword evidence="3" id="KW-0342">GTP-binding</keyword>